<name>A0A5J4VGK9_9EUKA</name>
<dbReference type="GO" id="GO:0005737">
    <property type="term" value="C:cytoplasm"/>
    <property type="evidence" value="ECO:0007669"/>
    <property type="project" value="TreeGrafter"/>
</dbReference>
<dbReference type="PANTHER" id="PTHR11668:SF300">
    <property type="entry name" value="SERINE_THREONINE-PROTEIN PHOSPHATASE"/>
    <property type="match status" value="1"/>
</dbReference>
<feature type="non-terminal residue" evidence="10">
    <location>
        <position position="107"/>
    </location>
</feature>
<gene>
    <name evidence="10" type="ORF">EZS28_022998</name>
</gene>
<keyword evidence="6" id="KW-0464">Manganese</keyword>
<comment type="catalytic activity">
    <reaction evidence="7">
        <text>O-phospho-L-seryl-[protein] + H2O = L-seryl-[protein] + phosphate</text>
        <dbReference type="Rhea" id="RHEA:20629"/>
        <dbReference type="Rhea" id="RHEA-COMP:9863"/>
        <dbReference type="Rhea" id="RHEA-COMP:11604"/>
        <dbReference type="ChEBI" id="CHEBI:15377"/>
        <dbReference type="ChEBI" id="CHEBI:29999"/>
        <dbReference type="ChEBI" id="CHEBI:43474"/>
        <dbReference type="ChEBI" id="CHEBI:83421"/>
        <dbReference type="EC" id="3.1.3.16"/>
    </reaction>
</comment>
<evidence type="ECO:0000313" key="10">
    <source>
        <dbReference type="EMBL" id="KAA6381476.1"/>
    </source>
</evidence>
<keyword evidence="5" id="KW-0904">Protein phosphatase</keyword>
<evidence type="ECO:0000256" key="4">
    <source>
        <dbReference type="ARBA" id="ARBA00022801"/>
    </source>
</evidence>
<dbReference type="GO" id="GO:0046872">
    <property type="term" value="F:metal ion binding"/>
    <property type="evidence" value="ECO:0007669"/>
    <property type="project" value="UniProtKB-KW"/>
</dbReference>
<comment type="catalytic activity">
    <reaction evidence="8">
        <text>O-phospho-L-threonyl-[protein] + H2O = L-threonyl-[protein] + phosphate</text>
        <dbReference type="Rhea" id="RHEA:47004"/>
        <dbReference type="Rhea" id="RHEA-COMP:11060"/>
        <dbReference type="Rhea" id="RHEA-COMP:11605"/>
        <dbReference type="ChEBI" id="CHEBI:15377"/>
        <dbReference type="ChEBI" id="CHEBI:30013"/>
        <dbReference type="ChEBI" id="CHEBI:43474"/>
        <dbReference type="ChEBI" id="CHEBI:61977"/>
        <dbReference type="EC" id="3.1.3.16"/>
    </reaction>
</comment>
<dbReference type="GO" id="GO:0004722">
    <property type="term" value="F:protein serine/threonine phosphatase activity"/>
    <property type="evidence" value="ECO:0007669"/>
    <property type="project" value="UniProtKB-EC"/>
</dbReference>
<dbReference type="InterPro" id="IPR029052">
    <property type="entry name" value="Metallo-depent_PP-like"/>
</dbReference>
<dbReference type="PANTHER" id="PTHR11668">
    <property type="entry name" value="SERINE/THREONINE PROTEIN PHOSPHATASE"/>
    <property type="match status" value="1"/>
</dbReference>
<dbReference type="InterPro" id="IPR050341">
    <property type="entry name" value="PP1_catalytic_subunit"/>
</dbReference>
<dbReference type="SUPFAM" id="SSF56300">
    <property type="entry name" value="Metallo-dependent phosphatases"/>
    <property type="match status" value="1"/>
</dbReference>
<evidence type="ECO:0000256" key="6">
    <source>
        <dbReference type="ARBA" id="ARBA00023211"/>
    </source>
</evidence>
<dbReference type="OrthoDB" id="1930084at2759"/>
<organism evidence="10 11">
    <name type="scientific">Streblomastix strix</name>
    <dbReference type="NCBI Taxonomy" id="222440"/>
    <lineage>
        <taxon>Eukaryota</taxon>
        <taxon>Metamonada</taxon>
        <taxon>Preaxostyla</taxon>
        <taxon>Oxymonadida</taxon>
        <taxon>Streblomastigidae</taxon>
        <taxon>Streblomastix</taxon>
    </lineage>
</organism>
<sequence length="107" mass="11936">MRRRSQPQRRELSQSPFADPPQVPGDVRLPCNSQSYILIPPTVVFAVVFNITSKRGAHLQVKDRVVEDGFEFFADRSLVTVFSAPNYCGEFDNAGAIMSVDETLICS</sequence>
<reference evidence="10 11" key="1">
    <citation type="submission" date="2019-03" db="EMBL/GenBank/DDBJ databases">
        <title>Single cell metagenomics reveals metabolic interactions within the superorganism composed of flagellate Streblomastix strix and complex community of Bacteroidetes bacteria on its surface.</title>
        <authorList>
            <person name="Treitli S.C."/>
            <person name="Kolisko M."/>
            <person name="Husnik F."/>
            <person name="Keeling P."/>
            <person name="Hampl V."/>
        </authorList>
    </citation>
    <scope>NUCLEOTIDE SEQUENCE [LARGE SCALE GENOMIC DNA]</scope>
    <source>
        <strain evidence="10">ST1C</strain>
    </source>
</reference>
<comment type="cofactor">
    <cofactor evidence="1">
        <name>Mn(2+)</name>
        <dbReference type="ChEBI" id="CHEBI:29035"/>
    </cofactor>
</comment>
<dbReference type="Proteomes" id="UP000324800">
    <property type="component" value="Unassembled WGS sequence"/>
</dbReference>
<keyword evidence="3" id="KW-0479">Metal-binding</keyword>
<dbReference type="GO" id="GO:0005634">
    <property type="term" value="C:nucleus"/>
    <property type="evidence" value="ECO:0007669"/>
    <property type="project" value="TreeGrafter"/>
</dbReference>
<evidence type="ECO:0000256" key="5">
    <source>
        <dbReference type="ARBA" id="ARBA00022912"/>
    </source>
</evidence>
<comment type="caution">
    <text evidence="10">The sequence shown here is derived from an EMBL/GenBank/DDBJ whole genome shotgun (WGS) entry which is preliminary data.</text>
</comment>
<dbReference type="EC" id="3.1.3.16" evidence="2"/>
<dbReference type="EMBL" id="SNRW01007305">
    <property type="protein sequence ID" value="KAA6381476.1"/>
    <property type="molecule type" value="Genomic_DNA"/>
</dbReference>
<feature type="region of interest" description="Disordered" evidence="9">
    <location>
        <begin position="1"/>
        <end position="25"/>
    </location>
</feature>
<accession>A0A5J4VGK9</accession>
<proteinExistence type="predicted"/>
<dbReference type="AlphaFoldDB" id="A0A5J4VGK9"/>
<protein>
    <recommendedName>
        <fullName evidence="2">protein-serine/threonine phosphatase</fullName>
        <ecNumber evidence="2">3.1.3.16</ecNumber>
    </recommendedName>
</protein>
<evidence type="ECO:0000256" key="3">
    <source>
        <dbReference type="ARBA" id="ARBA00022723"/>
    </source>
</evidence>
<keyword evidence="4" id="KW-0378">Hydrolase</keyword>
<evidence type="ECO:0000256" key="2">
    <source>
        <dbReference type="ARBA" id="ARBA00013081"/>
    </source>
</evidence>
<dbReference type="InterPro" id="IPR006186">
    <property type="entry name" value="Ser/Thr-sp_prot-phosphatase"/>
</dbReference>
<dbReference type="PRINTS" id="PR00114">
    <property type="entry name" value="STPHPHTASE"/>
</dbReference>
<evidence type="ECO:0000256" key="9">
    <source>
        <dbReference type="SAM" id="MobiDB-lite"/>
    </source>
</evidence>
<dbReference type="Gene3D" id="3.60.21.10">
    <property type="match status" value="1"/>
</dbReference>
<evidence type="ECO:0000256" key="7">
    <source>
        <dbReference type="ARBA" id="ARBA00047761"/>
    </source>
</evidence>
<evidence type="ECO:0000313" key="11">
    <source>
        <dbReference type="Proteomes" id="UP000324800"/>
    </source>
</evidence>
<evidence type="ECO:0000256" key="1">
    <source>
        <dbReference type="ARBA" id="ARBA00001936"/>
    </source>
</evidence>
<evidence type="ECO:0000256" key="8">
    <source>
        <dbReference type="ARBA" id="ARBA00048336"/>
    </source>
</evidence>